<dbReference type="PANTHER" id="PTHR47169">
    <property type="entry name" value="OS01G0541250 PROTEIN"/>
    <property type="match status" value="1"/>
</dbReference>
<dbReference type="OrthoDB" id="166546at2759"/>
<dbReference type="EMBL" id="KI914008">
    <property type="protein sequence ID" value="ETV91596.1"/>
    <property type="molecule type" value="Genomic_DNA"/>
</dbReference>
<dbReference type="InterPro" id="IPR036397">
    <property type="entry name" value="RNaseH_sf"/>
</dbReference>
<proteinExistence type="predicted"/>
<reference evidence="1" key="1">
    <citation type="submission" date="2013-12" db="EMBL/GenBank/DDBJ databases">
        <title>The Genome Sequence of Aphanomyces invadans NJM9701.</title>
        <authorList>
            <consortium name="The Broad Institute Genomics Platform"/>
            <person name="Russ C."/>
            <person name="Tyler B."/>
            <person name="van West P."/>
            <person name="Dieguez-Uribeondo J."/>
            <person name="Young S.K."/>
            <person name="Zeng Q."/>
            <person name="Gargeya S."/>
            <person name="Fitzgerald M."/>
            <person name="Abouelleil A."/>
            <person name="Alvarado L."/>
            <person name="Chapman S.B."/>
            <person name="Gainer-Dewar J."/>
            <person name="Goldberg J."/>
            <person name="Griggs A."/>
            <person name="Gujja S."/>
            <person name="Hansen M."/>
            <person name="Howarth C."/>
            <person name="Imamovic A."/>
            <person name="Ireland A."/>
            <person name="Larimer J."/>
            <person name="McCowan C."/>
            <person name="Murphy C."/>
            <person name="Pearson M."/>
            <person name="Poon T.W."/>
            <person name="Priest M."/>
            <person name="Roberts A."/>
            <person name="Saif S."/>
            <person name="Shea T."/>
            <person name="Sykes S."/>
            <person name="Wortman J."/>
            <person name="Nusbaum C."/>
            <person name="Birren B."/>
        </authorList>
    </citation>
    <scope>NUCLEOTIDE SEQUENCE [LARGE SCALE GENOMIC DNA]</scope>
    <source>
        <strain evidence="1">NJM9701</strain>
    </source>
</reference>
<dbReference type="RefSeq" id="XP_008879715.1">
    <property type="nucleotide sequence ID" value="XM_008881493.1"/>
</dbReference>
<name>A0A024TDD0_9STRA</name>
<gene>
    <name evidence="1" type="ORF">H310_13846</name>
</gene>
<dbReference type="AlphaFoldDB" id="A0A024TDD0"/>
<dbReference type="GO" id="GO:0003676">
    <property type="term" value="F:nucleic acid binding"/>
    <property type="evidence" value="ECO:0007669"/>
    <property type="project" value="InterPro"/>
</dbReference>
<dbReference type="VEuPathDB" id="FungiDB:H310_13846"/>
<sequence length="159" mass="17659">MFLCAVARPRFDSDRGCLFDGKVGMWPFVRMTPAARNSRNRPAGTLVPSLVSVDGSVYREYILTKVVPAIKAVFPSSNKRVLLQHDNATPHGAVSDADLASVSTDGWVFSFRRQPPNSPDLNVLDLGFFASIQSLQYQKMSRSVDDVLRHTLEASWTED</sequence>
<protein>
    <recommendedName>
        <fullName evidence="2">Tc1-like transposase DDE domain-containing protein</fullName>
    </recommendedName>
</protein>
<evidence type="ECO:0000313" key="1">
    <source>
        <dbReference type="EMBL" id="ETV91596.1"/>
    </source>
</evidence>
<dbReference type="GeneID" id="20090896"/>
<organism evidence="1">
    <name type="scientific">Aphanomyces invadans</name>
    <dbReference type="NCBI Taxonomy" id="157072"/>
    <lineage>
        <taxon>Eukaryota</taxon>
        <taxon>Sar</taxon>
        <taxon>Stramenopiles</taxon>
        <taxon>Oomycota</taxon>
        <taxon>Saprolegniomycetes</taxon>
        <taxon>Saprolegniales</taxon>
        <taxon>Verrucalvaceae</taxon>
        <taxon>Aphanomyces</taxon>
    </lineage>
</organism>
<dbReference type="PANTHER" id="PTHR47169:SF2">
    <property type="entry name" value="OS01G0541250 PROTEIN"/>
    <property type="match status" value="1"/>
</dbReference>
<evidence type="ECO:0008006" key="2">
    <source>
        <dbReference type="Google" id="ProtNLM"/>
    </source>
</evidence>
<accession>A0A024TDD0</accession>
<dbReference type="Gene3D" id="3.30.420.10">
    <property type="entry name" value="Ribonuclease H-like superfamily/Ribonuclease H"/>
    <property type="match status" value="1"/>
</dbReference>